<dbReference type="CDD" id="cd08054">
    <property type="entry name" value="gp6"/>
    <property type="match status" value="1"/>
</dbReference>
<dbReference type="RefSeq" id="WP_275037783.1">
    <property type="nucleotide sequence ID" value="NZ_CP118721.1"/>
</dbReference>
<gene>
    <name evidence="1" type="ORF">PWO00_28615</name>
</gene>
<dbReference type="AlphaFoldDB" id="A0ABD7X3Y7"/>
<evidence type="ECO:0000313" key="2">
    <source>
        <dbReference type="Proteomes" id="UP001220217"/>
    </source>
</evidence>
<accession>A0ABD7X3Y7</accession>
<keyword evidence="1" id="KW-0614">Plasmid</keyword>
<evidence type="ECO:0000313" key="1">
    <source>
        <dbReference type="EMBL" id="WEA47283.1"/>
    </source>
</evidence>
<name>A0ABD7X3Y7_PRIAR</name>
<organism evidence="1 2">
    <name type="scientific">Priestia aryabhattai</name>
    <name type="common">Bacillus aryabhattai</name>
    <dbReference type="NCBI Taxonomy" id="412384"/>
    <lineage>
        <taxon>Bacteria</taxon>
        <taxon>Bacillati</taxon>
        <taxon>Bacillota</taxon>
        <taxon>Bacilli</taxon>
        <taxon>Bacillales</taxon>
        <taxon>Bacillaceae</taxon>
        <taxon>Priestia</taxon>
    </lineage>
</organism>
<dbReference type="InterPro" id="IPR006450">
    <property type="entry name" value="Phage_HK97_gp6-like"/>
</dbReference>
<dbReference type="NCBIfam" id="TIGR01560">
    <property type="entry name" value="put_DNA_pack"/>
    <property type="match status" value="1"/>
</dbReference>
<reference evidence="1 2" key="1">
    <citation type="submission" date="2023-02" db="EMBL/GenBank/DDBJ databases">
        <title>Complete genome sequence of Priestia aryabhattai G5MAi6, a methanol-tolerant strain isolated from tap water in Hong Kong.</title>
        <authorList>
            <person name="Leung K.M."/>
            <person name="Lai G.K.K."/>
            <person name="Griffin S.D.J."/>
        </authorList>
    </citation>
    <scope>NUCLEOTIDE SEQUENCE [LARGE SCALE GENOMIC DNA]</scope>
    <source>
        <strain evidence="1 2">G5MAi6</strain>
        <plasmid evidence="1 2">pG5MAi6_3</plasmid>
    </source>
</reference>
<sequence length="100" mass="11560">MDTIVSLEEAVQYLRYELDDMEDEQKQEIQAFIVAAHIYLKNSGCALKVDDEMAKLAIKMLIVHWDENREPIGETKKLAYGLQSIIIQLQYCYDESSDTV</sequence>
<dbReference type="Gene3D" id="1.10.3230.30">
    <property type="entry name" value="Phage gp6-like head-tail connector protein"/>
    <property type="match status" value="1"/>
</dbReference>
<protein>
    <submittedName>
        <fullName evidence="1">Head-tail connector protein</fullName>
    </submittedName>
</protein>
<proteinExistence type="predicted"/>
<dbReference type="EMBL" id="CP118721">
    <property type="protein sequence ID" value="WEA47283.1"/>
    <property type="molecule type" value="Genomic_DNA"/>
</dbReference>
<geneLocation type="plasmid" evidence="1 2">
    <name>pG5MAi6_3</name>
</geneLocation>
<dbReference type="Proteomes" id="UP001220217">
    <property type="component" value="Plasmid pG5MAi6_3"/>
</dbReference>